<dbReference type="Gene3D" id="3.40.1800.20">
    <property type="match status" value="1"/>
</dbReference>
<evidence type="ECO:0000256" key="7">
    <source>
        <dbReference type="PROSITE-ProRule" id="PRU00042"/>
    </source>
</evidence>
<feature type="domain" description="C2H2-type" evidence="10">
    <location>
        <begin position="498"/>
        <end position="527"/>
    </location>
</feature>
<gene>
    <name evidence="12" type="primary">106084605</name>
</gene>
<dbReference type="SUPFAM" id="SSF57716">
    <property type="entry name" value="Glucocorticoid receptor-like (DNA-binding domain)"/>
    <property type="match status" value="1"/>
</dbReference>
<evidence type="ECO:0000256" key="1">
    <source>
        <dbReference type="ARBA" id="ARBA00004123"/>
    </source>
</evidence>
<dbReference type="InterPro" id="IPR013087">
    <property type="entry name" value="Znf_C2H2_type"/>
</dbReference>
<evidence type="ECO:0000256" key="5">
    <source>
        <dbReference type="ARBA" id="ARBA00022833"/>
    </source>
</evidence>
<dbReference type="SMART" id="SM00868">
    <property type="entry name" value="zf-AD"/>
    <property type="match status" value="1"/>
</dbReference>
<dbReference type="STRING" id="35570.A0A1I8P2Z5"/>
<dbReference type="VEuPathDB" id="VectorBase:SCAU004379"/>
<feature type="domain" description="C2H2-type" evidence="10">
    <location>
        <begin position="465"/>
        <end position="492"/>
    </location>
</feature>
<feature type="domain" description="C2H2-type" evidence="10">
    <location>
        <begin position="566"/>
        <end position="594"/>
    </location>
</feature>
<dbReference type="Proteomes" id="UP000095300">
    <property type="component" value="Unassembled WGS sequence"/>
</dbReference>
<comment type="subcellular location">
    <subcellularLocation>
        <location evidence="1">Nucleus</location>
    </subcellularLocation>
</comment>
<keyword evidence="4 7" id="KW-0863">Zinc-finger</keyword>
<evidence type="ECO:0000313" key="13">
    <source>
        <dbReference type="Proteomes" id="UP000095300"/>
    </source>
</evidence>
<feature type="domain" description="C2H2-type" evidence="10">
    <location>
        <begin position="532"/>
        <end position="560"/>
    </location>
</feature>
<keyword evidence="5 8" id="KW-0862">Zinc</keyword>
<feature type="binding site" evidence="8">
    <location>
        <position position="56"/>
    </location>
    <ligand>
        <name>Zn(2+)</name>
        <dbReference type="ChEBI" id="CHEBI:29105"/>
    </ligand>
</feature>
<reference evidence="12" key="1">
    <citation type="submission" date="2020-05" db="UniProtKB">
        <authorList>
            <consortium name="EnsemblMetazoa"/>
        </authorList>
    </citation>
    <scope>IDENTIFICATION</scope>
    <source>
        <strain evidence="12">USDA</strain>
    </source>
</reference>
<keyword evidence="3" id="KW-0677">Repeat</keyword>
<feature type="domain" description="C2H2-type" evidence="10">
    <location>
        <begin position="667"/>
        <end position="695"/>
    </location>
</feature>
<dbReference type="PROSITE" id="PS51915">
    <property type="entry name" value="ZAD"/>
    <property type="match status" value="1"/>
</dbReference>
<feature type="binding site" evidence="8">
    <location>
        <position position="59"/>
    </location>
    <ligand>
        <name>Zn(2+)</name>
        <dbReference type="ChEBI" id="CHEBI:29105"/>
    </ligand>
</feature>
<dbReference type="EnsemblMetazoa" id="SCAU004379-RA">
    <property type="protein sequence ID" value="SCAU004379-PA"/>
    <property type="gene ID" value="SCAU004379"/>
</dbReference>
<dbReference type="PROSITE" id="PS00028">
    <property type="entry name" value="ZINC_FINGER_C2H2_1"/>
    <property type="match status" value="6"/>
</dbReference>
<feature type="region of interest" description="Disordered" evidence="9">
    <location>
        <begin position="289"/>
        <end position="350"/>
    </location>
</feature>
<proteinExistence type="predicted"/>
<dbReference type="PANTHER" id="PTHR24394:SF29">
    <property type="entry name" value="MYONEURIN"/>
    <property type="match status" value="1"/>
</dbReference>
<evidence type="ECO:0000259" key="11">
    <source>
        <dbReference type="PROSITE" id="PS51915"/>
    </source>
</evidence>
<evidence type="ECO:0000256" key="2">
    <source>
        <dbReference type="ARBA" id="ARBA00022723"/>
    </source>
</evidence>
<feature type="compositionally biased region" description="Basic and acidic residues" evidence="9">
    <location>
        <begin position="691"/>
        <end position="705"/>
    </location>
</feature>
<keyword evidence="13" id="KW-1185">Reference proteome</keyword>
<keyword evidence="6" id="KW-0539">Nucleus</keyword>
<feature type="region of interest" description="Disordered" evidence="9">
    <location>
        <begin position="689"/>
        <end position="720"/>
    </location>
</feature>
<dbReference type="PROSITE" id="PS50157">
    <property type="entry name" value="ZINC_FINGER_C2H2_2"/>
    <property type="match status" value="7"/>
</dbReference>
<evidence type="ECO:0000256" key="8">
    <source>
        <dbReference type="PROSITE-ProRule" id="PRU01263"/>
    </source>
</evidence>
<feature type="domain" description="C2H2-type" evidence="10">
    <location>
        <begin position="639"/>
        <end position="666"/>
    </location>
</feature>
<protein>
    <submittedName>
        <fullName evidence="12">Uncharacterized protein</fullName>
    </submittedName>
</protein>
<dbReference type="GO" id="GO:0008270">
    <property type="term" value="F:zinc ion binding"/>
    <property type="evidence" value="ECO:0007669"/>
    <property type="project" value="UniProtKB-UniRule"/>
</dbReference>
<dbReference type="SUPFAM" id="SSF57667">
    <property type="entry name" value="beta-beta-alpha zinc fingers"/>
    <property type="match status" value="4"/>
</dbReference>
<feature type="domain" description="C2H2-type" evidence="10">
    <location>
        <begin position="595"/>
        <end position="623"/>
    </location>
</feature>
<dbReference type="Pfam" id="PF13894">
    <property type="entry name" value="zf-C2H2_4"/>
    <property type="match status" value="1"/>
</dbReference>
<dbReference type="GO" id="GO:0005634">
    <property type="term" value="C:nucleus"/>
    <property type="evidence" value="ECO:0007669"/>
    <property type="project" value="UniProtKB-SubCell"/>
</dbReference>
<dbReference type="AlphaFoldDB" id="A0A1I8P2Z5"/>
<evidence type="ECO:0000256" key="6">
    <source>
        <dbReference type="ARBA" id="ARBA00023242"/>
    </source>
</evidence>
<dbReference type="InterPro" id="IPR036236">
    <property type="entry name" value="Znf_C2H2_sf"/>
</dbReference>
<dbReference type="Gene3D" id="3.30.160.60">
    <property type="entry name" value="Classic Zinc Finger"/>
    <property type="match status" value="4"/>
</dbReference>
<evidence type="ECO:0000259" key="10">
    <source>
        <dbReference type="PROSITE" id="PS50157"/>
    </source>
</evidence>
<evidence type="ECO:0000313" key="12">
    <source>
        <dbReference type="EnsemblMetazoa" id="SCAU004379-PA"/>
    </source>
</evidence>
<dbReference type="Pfam" id="PF00096">
    <property type="entry name" value="zf-C2H2"/>
    <property type="match status" value="1"/>
</dbReference>
<dbReference type="GO" id="GO:0000981">
    <property type="term" value="F:DNA-binding transcription factor activity, RNA polymerase II-specific"/>
    <property type="evidence" value="ECO:0007669"/>
    <property type="project" value="TreeGrafter"/>
</dbReference>
<accession>A0A1I8P2Z5</accession>
<keyword evidence="2 8" id="KW-0479">Metal-binding</keyword>
<evidence type="ECO:0000256" key="4">
    <source>
        <dbReference type="ARBA" id="ARBA00022771"/>
    </source>
</evidence>
<evidence type="ECO:0000256" key="3">
    <source>
        <dbReference type="ARBA" id="ARBA00022737"/>
    </source>
</evidence>
<name>A0A1I8P2Z5_STOCA</name>
<evidence type="ECO:0000256" key="9">
    <source>
        <dbReference type="SAM" id="MobiDB-lite"/>
    </source>
</evidence>
<feature type="binding site" evidence="8">
    <location>
        <position position="10"/>
    </location>
    <ligand>
        <name>Zn(2+)</name>
        <dbReference type="ChEBI" id="CHEBI:29105"/>
    </ligand>
</feature>
<dbReference type="SMART" id="SM00355">
    <property type="entry name" value="ZnF_C2H2"/>
    <property type="match status" value="8"/>
</dbReference>
<feature type="compositionally biased region" description="Basic and acidic residues" evidence="9">
    <location>
        <begin position="325"/>
        <end position="334"/>
    </location>
</feature>
<sequence>MSNSNLCRLCLNPCSSRSRNLYDKDGLRTEAYELLANYFTPELLQKECGKHLTRVCFKCWSYIEEFRGFQQSVLFKQTQLEASWSVEMAKTSMGTLEKPVALSRVVFDSVQTTANEVSIKSETDPEDVNEILVQGRETCTSHQVFINEMEEVMVETSSEVSDESSNCEESQQSMRRFMGGEFNNEIKEFPSTYPPQNNPRLVMGKTFKRKLSKDTSRTLCDRLTSDIGELQQQLVTKVNNNNFDITSCNEDQLENCPASHTKKLRMISEKDSEVSVEEVFSYESVRKENEGMDLTSQDNEIIDIDTSSWDTEEEDENDSKKRRKDLNSQEDKKLPQGIQPKGFKENMPSNQNELTSLTLEKESPEEDLCLANENPVKRRIYKPTYVRNLKHPQTVEEFDEFIAKWRENLQCVICPYSCSKFSLLLQHFQLEHPLEQCYIMCCQLKLYHRYEIESHILYHQQPEAFKCEICFKLFASRPSLREHLAKHHSDKPQEAKTFKCPHCQSQFMHKSSLNEHVNYFCNKQEKQIERQHKCDKCERSYSSLKVLKRHYNKSHQDLSSQVVKKFKCDICDKTYDLRRDLQDHMSSIHKGEPAVVCSLCSKSYAHKSTLHAHLMKEHRPQYEEMKRQKEQLRHIKKTFACATCQNVYQTRLALLAHQSVHTGQLRYRCKFCTNAYKYSSNLSAHVKRAHKEQVTNRSKEVKTAEGDQGGETVKLEKEEE</sequence>
<feature type="binding site" evidence="8">
    <location>
        <position position="7"/>
    </location>
    <ligand>
        <name>Zn(2+)</name>
        <dbReference type="ChEBI" id="CHEBI:29105"/>
    </ligand>
</feature>
<dbReference type="PANTHER" id="PTHR24394">
    <property type="entry name" value="ZINC FINGER PROTEIN"/>
    <property type="match status" value="1"/>
</dbReference>
<organism evidence="12 13">
    <name type="scientific">Stomoxys calcitrans</name>
    <name type="common">Stable fly</name>
    <name type="synonym">Conops calcitrans</name>
    <dbReference type="NCBI Taxonomy" id="35570"/>
    <lineage>
        <taxon>Eukaryota</taxon>
        <taxon>Metazoa</taxon>
        <taxon>Ecdysozoa</taxon>
        <taxon>Arthropoda</taxon>
        <taxon>Hexapoda</taxon>
        <taxon>Insecta</taxon>
        <taxon>Pterygota</taxon>
        <taxon>Neoptera</taxon>
        <taxon>Endopterygota</taxon>
        <taxon>Diptera</taxon>
        <taxon>Brachycera</taxon>
        <taxon>Muscomorpha</taxon>
        <taxon>Muscoidea</taxon>
        <taxon>Muscidae</taxon>
        <taxon>Stomoxys</taxon>
    </lineage>
</organism>
<feature type="domain" description="ZAD" evidence="11">
    <location>
        <begin position="5"/>
        <end position="83"/>
    </location>
</feature>
<dbReference type="InterPro" id="IPR012934">
    <property type="entry name" value="Znf_AD"/>
</dbReference>